<keyword evidence="2" id="KW-1185">Reference proteome</keyword>
<accession>A0A9W7JH96</accession>
<evidence type="ECO:0000313" key="1">
    <source>
        <dbReference type="EMBL" id="GMJ14495.1"/>
    </source>
</evidence>
<gene>
    <name evidence="1" type="ORF">HRI_005118700</name>
</gene>
<comment type="caution">
    <text evidence="1">The sequence shown here is derived from an EMBL/GenBank/DDBJ whole genome shotgun (WGS) entry which is preliminary data.</text>
</comment>
<protein>
    <recommendedName>
        <fullName evidence="3">F-box domain-containing protein</fullName>
    </recommendedName>
</protein>
<dbReference type="SUPFAM" id="SSF81383">
    <property type="entry name" value="F-box domain"/>
    <property type="match status" value="1"/>
</dbReference>
<dbReference type="PANTHER" id="PTHR33110:SF76">
    <property type="entry name" value="DUF295 DOMAIN-CONTAINING PROTEIN"/>
    <property type="match status" value="1"/>
</dbReference>
<dbReference type="Proteomes" id="UP001165190">
    <property type="component" value="Unassembled WGS sequence"/>
</dbReference>
<dbReference type="CDD" id="cd09917">
    <property type="entry name" value="F-box_SF"/>
    <property type="match status" value="1"/>
</dbReference>
<proteinExistence type="predicted"/>
<name>A0A9W7JH96_HIBTR</name>
<dbReference type="PANTHER" id="PTHR33110">
    <property type="entry name" value="F-BOX/KELCH-REPEAT PROTEIN-RELATED"/>
    <property type="match status" value="1"/>
</dbReference>
<dbReference type="OrthoDB" id="999514at2759"/>
<sequence length="222" mass="25284">MTTTDMRNSKKRRISKRWRLSKHGPNWSDLPLGILEHIIGCLRWVDRIRLRAVCKAWSVPNTHIPAIDELPWAMKFCWHFASLSLVQGECRLLDTHILVDHQLPGISLVDAKLIVSDSPSLKLLKLDFSKMVWVYENDLNNHVLFIGCTSFSAPAVGETSRLANSIFASDTWLHPEVRFYGSASPSRSRLYRKCAKAAKCNLTWIELPLGGIWRADDLIHAV</sequence>
<evidence type="ECO:0000313" key="2">
    <source>
        <dbReference type="Proteomes" id="UP001165190"/>
    </source>
</evidence>
<evidence type="ECO:0008006" key="3">
    <source>
        <dbReference type="Google" id="ProtNLM"/>
    </source>
</evidence>
<dbReference type="Gene3D" id="1.20.1280.50">
    <property type="match status" value="1"/>
</dbReference>
<dbReference type="InterPro" id="IPR036047">
    <property type="entry name" value="F-box-like_dom_sf"/>
</dbReference>
<dbReference type="EMBL" id="BSYR01000069">
    <property type="protein sequence ID" value="GMJ14495.1"/>
    <property type="molecule type" value="Genomic_DNA"/>
</dbReference>
<organism evidence="1 2">
    <name type="scientific">Hibiscus trionum</name>
    <name type="common">Flower of an hour</name>
    <dbReference type="NCBI Taxonomy" id="183268"/>
    <lineage>
        <taxon>Eukaryota</taxon>
        <taxon>Viridiplantae</taxon>
        <taxon>Streptophyta</taxon>
        <taxon>Embryophyta</taxon>
        <taxon>Tracheophyta</taxon>
        <taxon>Spermatophyta</taxon>
        <taxon>Magnoliopsida</taxon>
        <taxon>eudicotyledons</taxon>
        <taxon>Gunneridae</taxon>
        <taxon>Pentapetalae</taxon>
        <taxon>rosids</taxon>
        <taxon>malvids</taxon>
        <taxon>Malvales</taxon>
        <taxon>Malvaceae</taxon>
        <taxon>Malvoideae</taxon>
        <taxon>Hibiscus</taxon>
    </lineage>
</organism>
<reference evidence="1" key="1">
    <citation type="submission" date="2023-05" db="EMBL/GenBank/DDBJ databases">
        <title>Genome and transcriptome analyses reveal genes involved in the formation of fine ridges on petal epidermal cells in Hibiscus trionum.</title>
        <authorList>
            <person name="Koshimizu S."/>
            <person name="Masuda S."/>
            <person name="Ishii T."/>
            <person name="Shirasu K."/>
            <person name="Hoshino A."/>
            <person name="Arita M."/>
        </authorList>
    </citation>
    <scope>NUCLEOTIDE SEQUENCE</scope>
    <source>
        <strain evidence="1">Hamamatsu line</strain>
    </source>
</reference>
<dbReference type="AlphaFoldDB" id="A0A9W7JH96"/>